<feature type="domain" description="DUF5916" evidence="3">
    <location>
        <begin position="473"/>
        <end position="827"/>
    </location>
</feature>
<dbReference type="Pfam" id="PF06452">
    <property type="entry name" value="CBM9_1"/>
    <property type="match status" value="1"/>
</dbReference>
<dbReference type="EMBL" id="JPMI01000142">
    <property type="protein sequence ID" value="KFA91469.1"/>
    <property type="molecule type" value="Genomic_DNA"/>
</dbReference>
<dbReference type="Gene3D" id="2.60.40.1190">
    <property type="match status" value="1"/>
</dbReference>
<dbReference type="Proteomes" id="UP000028547">
    <property type="component" value="Unassembled WGS sequence"/>
</dbReference>
<evidence type="ECO:0000313" key="4">
    <source>
        <dbReference type="EMBL" id="KFA91469.1"/>
    </source>
</evidence>
<dbReference type="CDD" id="cd09618">
    <property type="entry name" value="CBM9_like_2"/>
    <property type="match status" value="1"/>
</dbReference>
<evidence type="ECO:0000259" key="2">
    <source>
        <dbReference type="Pfam" id="PF06452"/>
    </source>
</evidence>
<dbReference type="GO" id="GO:0004553">
    <property type="term" value="F:hydrolase activity, hydrolyzing O-glycosyl compounds"/>
    <property type="evidence" value="ECO:0007669"/>
    <property type="project" value="InterPro"/>
</dbReference>
<feature type="domain" description="DUF5916" evidence="3">
    <location>
        <begin position="244"/>
        <end position="356"/>
    </location>
</feature>
<dbReference type="GO" id="GO:0016052">
    <property type="term" value="P:carbohydrate catabolic process"/>
    <property type="evidence" value="ECO:0007669"/>
    <property type="project" value="InterPro"/>
</dbReference>
<reference evidence="4 5" key="1">
    <citation type="submission" date="2014-07" db="EMBL/GenBank/DDBJ databases">
        <title>Draft Genome Sequence of Gephyronic Acid Producer, Cystobacter violaceus Strain Cb vi76.</title>
        <authorList>
            <person name="Stevens D.C."/>
            <person name="Young J."/>
            <person name="Carmichael R."/>
            <person name="Tan J."/>
            <person name="Taylor R.E."/>
        </authorList>
    </citation>
    <scope>NUCLEOTIDE SEQUENCE [LARGE SCALE GENOMIC DNA]</scope>
    <source>
        <strain evidence="4 5">Cb vi76</strain>
    </source>
</reference>
<keyword evidence="1" id="KW-0732">Signal</keyword>
<comment type="caution">
    <text evidence="4">The sequence shown here is derived from an EMBL/GenBank/DDBJ whole genome shotgun (WGS) entry which is preliminary data.</text>
</comment>
<gene>
    <name evidence="4" type="ORF">Q664_21915</name>
</gene>
<evidence type="ECO:0000256" key="1">
    <source>
        <dbReference type="SAM" id="SignalP"/>
    </source>
</evidence>
<evidence type="ECO:0000313" key="5">
    <source>
        <dbReference type="Proteomes" id="UP000028547"/>
    </source>
</evidence>
<sequence>MSSPPRLLVSLARSLACMTLLLSLATARAEQAHGTFEAIRTSVPPQLDGQLDDEVWATAPSYTRFVQTFPQEGAEPTERTEVRVLYDDQTLYVGIINFDSQPQLVNRQLGRRGQPPESDIVTVSIDSAHDRRTAYAFSVNAGGTLRDTLYFDDNKSSNDWDAIWDGRAALRPDGWSVELAIPLRLLRFPSAPIQDWGFAVRREIARKSEVIDSILIPRNANAFVSRFGNLVGMRGLVPHMDVELTPYVASRASRRPLSSDPFLPKPRLWEPSADVGLDVKLSLTSQLVLNATINPDFGQVEADELILNLSTFEAFFPEKRPFFTQGMDIFQPAGAEISDASQMLFYSRRIGLDTPILAATKLTGALTRNIQMGLLDAVVMDASAPSRADEDLGPPDSRYQFHPTRPFHFAPNSALPREPGVPQNFFMAISRATVAPGSTVGLSAGAATPLGHRCGSVLPEDPAHRDDCLVAGGNAAALDWNLRTQDGNWVFVGQLAGSQVVGGPEAGQMRRDGTLLRPGDTGLGTYMTAGLLGGDPLRFSVGYEYASPRLELNATGFQTTQNQQTAKATVEFVRPSGWGPLHTFSTSFNAYRDWTTDSRALHVNDQLLLLTEATLPGFHVAGFKIGAKFNRQDIREIPLTGIAIERPDYQYITAWGETNRNLPLALRLDAYVNRLVAPAPTLSKHGQGATLTTIWRPLPNLETQFIADFYGFLEGPRWLETLPNGRYLFSEQEPLILSLTLRQLLVLSPRLTLQLYAQLFSATNRYGPFYEATPGADGRVHLADFLPTEPGMDPSYHEAALNMNMVLRWEYSPGATLFLVYSRAQQELPPQEGSAELFHLLLPNRLFAGASTDTLFVKWSHAWGL</sequence>
<feature type="domain" description="Carbohydrate-binding" evidence="2">
    <location>
        <begin position="47"/>
        <end position="200"/>
    </location>
</feature>
<proteinExistence type="predicted"/>
<accession>A0A084SSN4</accession>
<feature type="signal peptide" evidence="1">
    <location>
        <begin position="1"/>
        <end position="29"/>
    </location>
</feature>
<protein>
    <submittedName>
        <fullName evidence="4">Uncharacterized protein</fullName>
    </submittedName>
</protein>
<feature type="chain" id="PRO_5001781644" evidence="1">
    <location>
        <begin position="30"/>
        <end position="865"/>
    </location>
</feature>
<dbReference type="SUPFAM" id="SSF49344">
    <property type="entry name" value="CBD9-like"/>
    <property type="match status" value="1"/>
</dbReference>
<dbReference type="GO" id="GO:0030246">
    <property type="term" value="F:carbohydrate binding"/>
    <property type="evidence" value="ECO:0007669"/>
    <property type="project" value="InterPro"/>
</dbReference>
<organism evidence="4 5">
    <name type="scientific">Archangium violaceum Cb vi76</name>
    <dbReference type="NCBI Taxonomy" id="1406225"/>
    <lineage>
        <taxon>Bacteria</taxon>
        <taxon>Pseudomonadati</taxon>
        <taxon>Myxococcota</taxon>
        <taxon>Myxococcia</taxon>
        <taxon>Myxococcales</taxon>
        <taxon>Cystobacterineae</taxon>
        <taxon>Archangiaceae</taxon>
        <taxon>Archangium</taxon>
    </lineage>
</organism>
<evidence type="ECO:0000259" key="3">
    <source>
        <dbReference type="Pfam" id="PF19313"/>
    </source>
</evidence>
<dbReference type="InterPro" id="IPR010502">
    <property type="entry name" value="Carb-bd_dom_fam9"/>
</dbReference>
<name>A0A084SSN4_9BACT</name>
<dbReference type="InterPro" id="IPR045670">
    <property type="entry name" value="DUF5916"/>
</dbReference>
<dbReference type="Pfam" id="PF19313">
    <property type="entry name" value="DUF5916"/>
    <property type="match status" value="2"/>
</dbReference>
<dbReference type="AlphaFoldDB" id="A0A084SSN4"/>